<keyword evidence="1" id="KW-0805">Transcription regulation</keyword>
<dbReference type="InterPro" id="IPR000595">
    <property type="entry name" value="cNMP-bd_dom"/>
</dbReference>
<dbReference type="SUPFAM" id="SSF46785">
    <property type="entry name" value="Winged helix' DNA-binding domain"/>
    <property type="match status" value="1"/>
</dbReference>
<gene>
    <name evidence="5" type="ORF">LAD12857_03690</name>
</gene>
<dbReference type="PANTHER" id="PTHR24567">
    <property type="entry name" value="CRP FAMILY TRANSCRIPTIONAL REGULATORY PROTEIN"/>
    <property type="match status" value="1"/>
</dbReference>
<keyword evidence="6" id="KW-1185">Reference proteome</keyword>
<dbReference type="InterPro" id="IPR050397">
    <property type="entry name" value="Env_Response_Regulators"/>
</dbReference>
<dbReference type="Gene3D" id="2.60.120.10">
    <property type="entry name" value="Jelly Rolls"/>
    <property type="match status" value="1"/>
</dbReference>
<name>A0ABQ5M0I5_9FIRM</name>
<organism evidence="5 6">
    <name type="scientific">Lacrimispora amygdalina</name>
    <dbReference type="NCBI Taxonomy" id="253257"/>
    <lineage>
        <taxon>Bacteria</taxon>
        <taxon>Bacillati</taxon>
        <taxon>Bacillota</taxon>
        <taxon>Clostridia</taxon>
        <taxon>Lachnospirales</taxon>
        <taxon>Lachnospiraceae</taxon>
        <taxon>Lacrimispora</taxon>
    </lineage>
</organism>
<evidence type="ECO:0000256" key="3">
    <source>
        <dbReference type="ARBA" id="ARBA00023163"/>
    </source>
</evidence>
<feature type="domain" description="Cyclic nucleotide-binding" evidence="4">
    <location>
        <begin position="11"/>
        <end position="134"/>
    </location>
</feature>
<dbReference type="PROSITE" id="PS50042">
    <property type="entry name" value="CNMP_BINDING_3"/>
    <property type="match status" value="1"/>
</dbReference>
<comment type="caution">
    <text evidence="5">The sequence shown here is derived from an EMBL/GenBank/DDBJ whole genome shotgun (WGS) entry which is preliminary data.</text>
</comment>
<dbReference type="SMART" id="SM00419">
    <property type="entry name" value="HTH_CRP"/>
    <property type="match status" value="1"/>
</dbReference>
<keyword evidence="3" id="KW-0804">Transcription</keyword>
<keyword evidence="2" id="KW-0238">DNA-binding</keyword>
<evidence type="ECO:0000313" key="6">
    <source>
        <dbReference type="Proteomes" id="UP001419084"/>
    </source>
</evidence>
<evidence type="ECO:0000313" key="5">
    <source>
        <dbReference type="EMBL" id="GLB28446.1"/>
    </source>
</evidence>
<evidence type="ECO:0000256" key="1">
    <source>
        <dbReference type="ARBA" id="ARBA00023015"/>
    </source>
</evidence>
<dbReference type="SMART" id="SM00100">
    <property type="entry name" value="cNMP"/>
    <property type="match status" value="1"/>
</dbReference>
<evidence type="ECO:0000259" key="4">
    <source>
        <dbReference type="PROSITE" id="PS50042"/>
    </source>
</evidence>
<accession>A0ABQ5M0I5</accession>
<proteinExistence type="predicted"/>
<dbReference type="InterPro" id="IPR014710">
    <property type="entry name" value="RmlC-like_jellyroll"/>
</dbReference>
<dbReference type="CDD" id="cd00038">
    <property type="entry name" value="CAP_ED"/>
    <property type="match status" value="1"/>
</dbReference>
<evidence type="ECO:0000256" key="2">
    <source>
        <dbReference type="ARBA" id="ARBA00023125"/>
    </source>
</evidence>
<protein>
    <submittedName>
        <fullName evidence="5">cAMP-binding protein</fullName>
    </submittedName>
</protein>
<dbReference type="RefSeq" id="WP_346064499.1">
    <property type="nucleotide sequence ID" value="NZ_BRPJ01000006.1"/>
</dbReference>
<dbReference type="PANTHER" id="PTHR24567:SF58">
    <property type="entry name" value="CYCLIC AMP-BINDING REGULATORY PROTEIN"/>
    <property type="match status" value="1"/>
</dbReference>
<reference evidence="5 6" key="1">
    <citation type="journal article" date="2024" name="Int. J. Syst. Evol. Microbiol.">
        <title>Lacrimispora brassicae sp. nov. isolated from fermented cabbage, and proposal of Clostridium indicum Gundawar et al. 2019 and Clostridium methoxybenzovorans Mechichi et al. 1999 as heterotypic synonyms of Lacrimispora amygdalina (Parshina et al. 2003) Haas and Blanchard 2020 and Lacrimispora indolis (McClung and McCoy 1957) Haas and Blanchard 2020, respectively.</title>
        <authorList>
            <person name="Kobayashi H."/>
            <person name="Tanizawa Y."/>
            <person name="Sakamoto M."/>
            <person name="Ohkuma M."/>
            <person name="Tohno M."/>
        </authorList>
    </citation>
    <scope>NUCLEOTIDE SEQUENCE [LARGE SCALE GENOMIC DNA]</scope>
    <source>
        <strain evidence="5 6">DSM 12857</strain>
    </source>
</reference>
<dbReference type="Proteomes" id="UP001419084">
    <property type="component" value="Unassembled WGS sequence"/>
</dbReference>
<dbReference type="SUPFAM" id="SSF51206">
    <property type="entry name" value="cAMP-binding domain-like"/>
    <property type="match status" value="1"/>
</dbReference>
<dbReference type="EMBL" id="BRPJ01000006">
    <property type="protein sequence ID" value="GLB28446.1"/>
    <property type="molecule type" value="Genomic_DNA"/>
</dbReference>
<dbReference type="InterPro" id="IPR012318">
    <property type="entry name" value="HTH_CRP"/>
</dbReference>
<sequence length="218" mass="24733">MDIKLLSGNPLFKDINEDILRELVGPETCVIETYKKGTIIVQAGAVCTSIGFVLCGMLATQHINSDGDLLIINMFEANDVFGAALYKAERPEYPFTLVSLKESQVLYLSFAQIHKLIKNNSVFNDNFISFLSERMHIFQKKLKMIQYKDVRSKLIQYLSHEYRLCQTDTFQLRHSKVAIADIIGVARPSVSRELKNMGEEGIIQIAGNRVVLVRVELF</sequence>
<dbReference type="InterPro" id="IPR036390">
    <property type="entry name" value="WH_DNA-bd_sf"/>
</dbReference>
<dbReference type="InterPro" id="IPR018490">
    <property type="entry name" value="cNMP-bd_dom_sf"/>
</dbReference>
<dbReference type="Pfam" id="PF00027">
    <property type="entry name" value="cNMP_binding"/>
    <property type="match status" value="1"/>
</dbReference>
<dbReference type="Pfam" id="PF13545">
    <property type="entry name" value="HTH_Crp_2"/>
    <property type="match status" value="1"/>
</dbReference>